<dbReference type="Proteomes" id="UP000190166">
    <property type="component" value="Unassembled WGS sequence"/>
</dbReference>
<evidence type="ECO:0000313" key="2">
    <source>
        <dbReference type="Proteomes" id="UP000190166"/>
    </source>
</evidence>
<dbReference type="STRING" id="393003.SAMN05660461_2141"/>
<dbReference type="InterPro" id="IPR009351">
    <property type="entry name" value="AlkZ-like"/>
</dbReference>
<dbReference type="Pfam" id="PF06224">
    <property type="entry name" value="AlkZ-like"/>
    <property type="match status" value="1"/>
</dbReference>
<gene>
    <name evidence="1" type="ORF">SAMN05660461_2141</name>
</gene>
<protein>
    <submittedName>
        <fullName evidence="1">Winged helix DNA-binding domain-containing protein</fullName>
    </submittedName>
</protein>
<name>A0A1T5NM79_9BACT</name>
<organism evidence="1 2">
    <name type="scientific">Chitinophaga ginsengisegetis</name>
    <dbReference type="NCBI Taxonomy" id="393003"/>
    <lineage>
        <taxon>Bacteria</taxon>
        <taxon>Pseudomonadati</taxon>
        <taxon>Bacteroidota</taxon>
        <taxon>Chitinophagia</taxon>
        <taxon>Chitinophagales</taxon>
        <taxon>Chitinophagaceae</taxon>
        <taxon>Chitinophaga</taxon>
    </lineage>
</organism>
<sequence>MPVTDIAALRLQHQQLLKTAFKKPQDIVAFFGAMQAQEHANSKWGIGARLPGCTDADIEKAISNKSIIRTTAFRGTLHLIAPADVRWILQLIAPTIKARMGSMMRKLEMDNALLQKTNQYITKALQGGNHLTRKELTTLLQEKGINTDDHRMNHIIYHAAADGIICNGPLSGKQFTYTLLDEWLPGTATLNKQASLVTLAKRYFISHGPATLPDFAQWAGLPLTDARAGLEGAQSALKPLDVNGTAYWMAPGKKQTTPDTALLLPAFDEYFIGYKDRSTLIDMQFAKKVMTINGIFNPIMVQNGQIIGTWKRTFKKDSVTIVTDPFKPLKKAGLKAFEPAAQRYAGFLGLTLHSFS</sequence>
<accession>A0A1T5NM79</accession>
<reference evidence="1 2" key="1">
    <citation type="submission" date="2017-02" db="EMBL/GenBank/DDBJ databases">
        <authorList>
            <person name="Peterson S.W."/>
        </authorList>
    </citation>
    <scope>NUCLEOTIDE SEQUENCE [LARGE SCALE GENOMIC DNA]</scope>
    <source>
        <strain evidence="1 2">DSM 18108</strain>
    </source>
</reference>
<evidence type="ECO:0000313" key="1">
    <source>
        <dbReference type="EMBL" id="SKD01323.1"/>
    </source>
</evidence>
<dbReference type="RefSeq" id="WP_079469345.1">
    <property type="nucleotide sequence ID" value="NZ_FUZZ01000001.1"/>
</dbReference>
<dbReference type="EMBL" id="FUZZ01000001">
    <property type="protein sequence ID" value="SKD01323.1"/>
    <property type="molecule type" value="Genomic_DNA"/>
</dbReference>
<dbReference type="PANTHER" id="PTHR38479">
    <property type="entry name" value="LMO0824 PROTEIN"/>
    <property type="match status" value="1"/>
</dbReference>
<dbReference type="AlphaFoldDB" id="A0A1T5NM79"/>
<dbReference type="GO" id="GO:0003677">
    <property type="term" value="F:DNA binding"/>
    <property type="evidence" value="ECO:0007669"/>
    <property type="project" value="UniProtKB-KW"/>
</dbReference>
<dbReference type="PANTHER" id="PTHR38479:SF2">
    <property type="entry name" value="WINGED HELIX DNA-BINDING DOMAIN-CONTAINING PROTEIN"/>
    <property type="match status" value="1"/>
</dbReference>
<proteinExistence type="predicted"/>
<keyword evidence="2" id="KW-1185">Reference proteome</keyword>
<keyword evidence="1" id="KW-0238">DNA-binding</keyword>